<dbReference type="Proteomes" id="UP000029120">
    <property type="component" value="Unassembled WGS sequence"/>
</dbReference>
<protein>
    <submittedName>
        <fullName evidence="1">Uncharacterized protein</fullName>
    </submittedName>
</protein>
<keyword evidence="2" id="KW-1185">Reference proteome</keyword>
<organism evidence="1 2">
    <name type="scientific">Arabis alpina</name>
    <name type="common">Alpine rock-cress</name>
    <dbReference type="NCBI Taxonomy" id="50452"/>
    <lineage>
        <taxon>Eukaryota</taxon>
        <taxon>Viridiplantae</taxon>
        <taxon>Streptophyta</taxon>
        <taxon>Embryophyta</taxon>
        <taxon>Tracheophyta</taxon>
        <taxon>Spermatophyta</taxon>
        <taxon>Magnoliopsida</taxon>
        <taxon>eudicotyledons</taxon>
        <taxon>Gunneridae</taxon>
        <taxon>Pentapetalae</taxon>
        <taxon>rosids</taxon>
        <taxon>malvids</taxon>
        <taxon>Brassicales</taxon>
        <taxon>Brassicaceae</taxon>
        <taxon>Arabideae</taxon>
        <taxon>Arabis</taxon>
    </lineage>
</organism>
<accession>A0A087FZ19</accession>
<reference evidence="2" key="1">
    <citation type="journal article" date="2015" name="Nat. Plants">
        <title>Genome expansion of Arabis alpina linked with retrotransposition and reduced symmetric DNA methylation.</title>
        <authorList>
            <person name="Willing E.M."/>
            <person name="Rawat V."/>
            <person name="Mandakova T."/>
            <person name="Maumus F."/>
            <person name="James G.V."/>
            <person name="Nordstroem K.J."/>
            <person name="Becker C."/>
            <person name="Warthmann N."/>
            <person name="Chica C."/>
            <person name="Szarzynska B."/>
            <person name="Zytnicki M."/>
            <person name="Albani M.C."/>
            <person name="Kiefer C."/>
            <person name="Bergonzi S."/>
            <person name="Castaings L."/>
            <person name="Mateos J.L."/>
            <person name="Berns M.C."/>
            <person name="Bujdoso N."/>
            <person name="Piofczyk T."/>
            <person name="de Lorenzo L."/>
            <person name="Barrero-Sicilia C."/>
            <person name="Mateos I."/>
            <person name="Piednoel M."/>
            <person name="Hagmann J."/>
            <person name="Chen-Min-Tao R."/>
            <person name="Iglesias-Fernandez R."/>
            <person name="Schuster S.C."/>
            <person name="Alonso-Blanco C."/>
            <person name="Roudier F."/>
            <person name="Carbonero P."/>
            <person name="Paz-Ares J."/>
            <person name="Davis S.J."/>
            <person name="Pecinka A."/>
            <person name="Quesneville H."/>
            <person name="Colot V."/>
            <person name="Lysak M.A."/>
            <person name="Weigel D."/>
            <person name="Coupland G."/>
            <person name="Schneeberger K."/>
        </authorList>
    </citation>
    <scope>NUCLEOTIDE SEQUENCE [LARGE SCALE GENOMIC DNA]</scope>
    <source>
        <strain evidence="2">cv. Pajares</strain>
    </source>
</reference>
<dbReference type="AlphaFoldDB" id="A0A087FZ19"/>
<sequence length="40" mass="4600">MLASRSSTVVDLLVDLSPSFRFRRRDLFCMAVERCPLVVL</sequence>
<name>A0A087FZ19_ARAAL</name>
<evidence type="ECO:0000313" key="2">
    <source>
        <dbReference type="Proteomes" id="UP000029120"/>
    </source>
</evidence>
<proteinExistence type="predicted"/>
<dbReference type="Gramene" id="KFK22871">
    <property type="protein sequence ID" value="KFK22871"/>
    <property type="gene ID" value="AALP_AAs73797U000200"/>
</dbReference>
<dbReference type="EMBL" id="KL984501">
    <property type="protein sequence ID" value="KFK22871.1"/>
    <property type="molecule type" value="Genomic_DNA"/>
</dbReference>
<evidence type="ECO:0000313" key="1">
    <source>
        <dbReference type="EMBL" id="KFK22871.1"/>
    </source>
</evidence>
<gene>
    <name evidence="1" type="ORF">AALP_AAs73797U000200</name>
</gene>